<accession>A0A4S3J906</accession>
<gene>
    <name evidence="1" type="ORF">EYZ11_009150</name>
</gene>
<dbReference type="STRING" id="1220188.A0A4S3J906"/>
<comment type="caution">
    <text evidence="1">The sequence shown here is derived from an EMBL/GenBank/DDBJ whole genome shotgun (WGS) entry which is preliminary data.</text>
</comment>
<protein>
    <submittedName>
        <fullName evidence="1">Uncharacterized protein</fullName>
    </submittedName>
</protein>
<name>A0A4S3J906_9EURO</name>
<evidence type="ECO:0000313" key="2">
    <source>
        <dbReference type="Proteomes" id="UP000308092"/>
    </source>
</evidence>
<evidence type="ECO:0000313" key="1">
    <source>
        <dbReference type="EMBL" id="THC91382.1"/>
    </source>
</evidence>
<dbReference type="VEuPathDB" id="FungiDB:EYZ11_009150"/>
<organism evidence="1 2">
    <name type="scientific">Aspergillus tanneri</name>
    <dbReference type="NCBI Taxonomy" id="1220188"/>
    <lineage>
        <taxon>Eukaryota</taxon>
        <taxon>Fungi</taxon>
        <taxon>Dikarya</taxon>
        <taxon>Ascomycota</taxon>
        <taxon>Pezizomycotina</taxon>
        <taxon>Eurotiomycetes</taxon>
        <taxon>Eurotiomycetidae</taxon>
        <taxon>Eurotiales</taxon>
        <taxon>Aspergillaceae</taxon>
        <taxon>Aspergillus</taxon>
        <taxon>Aspergillus subgen. Circumdati</taxon>
    </lineage>
</organism>
<keyword evidence="2" id="KW-1185">Reference proteome</keyword>
<dbReference type="EMBL" id="SOSA01000420">
    <property type="protein sequence ID" value="THC91382.1"/>
    <property type="molecule type" value="Genomic_DNA"/>
</dbReference>
<reference evidence="1 2" key="1">
    <citation type="submission" date="2019-03" db="EMBL/GenBank/DDBJ databases">
        <title>The genome sequence of a newly discovered highly antifungal drug resistant Aspergillus species, Aspergillus tanneri NIH 1004.</title>
        <authorList>
            <person name="Mounaud S."/>
            <person name="Singh I."/>
            <person name="Joardar V."/>
            <person name="Pakala S."/>
            <person name="Pakala S."/>
            <person name="Venepally P."/>
            <person name="Hoover J."/>
            <person name="Nierman W."/>
            <person name="Chung J."/>
            <person name="Losada L."/>
        </authorList>
    </citation>
    <scope>NUCLEOTIDE SEQUENCE [LARGE SCALE GENOMIC DNA]</scope>
    <source>
        <strain evidence="1 2">NIH1004</strain>
    </source>
</reference>
<sequence>MEAHPLMHEQPYVRPTEALTKSSTCTPWRPNKETPEICELPHCMLLFGLTISNYSRENPAAFLRRIADHALTGSAIQSSSIFYYRSLTQRRKDYKSWMGRKLYPDEWCFHSERNYILGRHEASLIPRGKDIELGPPLEGVVVWREEKGRFGCSYKYDQQE</sequence>
<dbReference type="AlphaFoldDB" id="A0A4S3J906"/>
<proteinExistence type="predicted"/>
<dbReference type="Proteomes" id="UP000308092">
    <property type="component" value="Unassembled WGS sequence"/>
</dbReference>